<name>A0A0B6AV05_PRIM2</name>
<dbReference type="GO" id="GO:0005886">
    <property type="term" value="C:plasma membrane"/>
    <property type="evidence" value="ECO:0007669"/>
    <property type="project" value="TreeGrafter"/>
</dbReference>
<feature type="transmembrane region" description="Helical" evidence="6">
    <location>
        <begin position="96"/>
        <end position="115"/>
    </location>
</feature>
<feature type="transmembrane region" description="Helical" evidence="6">
    <location>
        <begin position="71"/>
        <end position="90"/>
    </location>
</feature>
<keyword evidence="5 6" id="KW-0472">Membrane</keyword>
<protein>
    <submittedName>
        <fullName evidence="7">Inhibitor of apoptosis-promoting Bax1 family protein</fullName>
    </submittedName>
</protein>
<feature type="transmembrane region" description="Helical" evidence="6">
    <location>
        <begin position="151"/>
        <end position="172"/>
    </location>
</feature>
<keyword evidence="4 6" id="KW-1133">Transmembrane helix</keyword>
<evidence type="ECO:0000256" key="2">
    <source>
        <dbReference type="ARBA" id="ARBA00010350"/>
    </source>
</evidence>
<evidence type="ECO:0000256" key="1">
    <source>
        <dbReference type="ARBA" id="ARBA00004141"/>
    </source>
</evidence>
<dbReference type="GeneID" id="93644213"/>
<evidence type="ECO:0000313" key="8">
    <source>
        <dbReference type="Proteomes" id="UP000031829"/>
    </source>
</evidence>
<dbReference type="PANTHER" id="PTHR23291">
    <property type="entry name" value="BAX INHIBITOR-RELATED"/>
    <property type="match status" value="1"/>
</dbReference>
<evidence type="ECO:0000256" key="3">
    <source>
        <dbReference type="ARBA" id="ARBA00022692"/>
    </source>
</evidence>
<dbReference type="HOGENOM" id="CLU_058671_2_0_9"/>
<feature type="transmembrane region" description="Helical" evidence="6">
    <location>
        <begin position="184"/>
        <end position="207"/>
    </location>
</feature>
<dbReference type="EMBL" id="CP009920">
    <property type="protein sequence ID" value="AJI24503.1"/>
    <property type="molecule type" value="Genomic_DNA"/>
</dbReference>
<dbReference type="CDD" id="cd10432">
    <property type="entry name" value="BI-1-like_bacterial"/>
    <property type="match status" value="1"/>
</dbReference>
<dbReference type="AlphaFoldDB" id="A0A0B6AV05"/>
<dbReference type="RefSeq" id="WP_016765124.1">
    <property type="nucleotide sequence ID" value="NZ_BCVB01000001.1"/>
</dbReference>
<gene>
    <name evidence="7" type="ORF">BG04_724</name>
</gene>
<dbReference type="Pfam" id="PF01027">
    <property type="entry name" value="Bax1-I"/>
    <property type="match status" value="1"/>
</dbReference>
<dbReference type="Proteomes" id="UP000031829">
    <property type="component" value="Chromosome"/>
</dbReference>
<dbReference type="KEGG" id="bmeg:BG04_724"/>
<proteinExistence type="inferred from homology"/>
<evidence type="ECO:0000313" key="7">
    <source>
        <dbReference type="EMBL" id="AJI24503.1"/>
    </source>
</evidence>
<feature type="transmembrane region" description="Helical" evidence="6">
    <location>
        <begin position="122"/>
        <end position="145"/>
    </location>
</feature>
<reference evidence="7 8" key="1">
    <citation type="journal article" date="2015" name="Genome Announc.">
        <title>Complete genome sequences for 35 biothreat assay-relevant bacillus species.</title>
        <authorList>
            <person name="Johnson S.L."/>
            <person name="Daligault H.E."/>
            <person name="Davenport K.W."/>
            <person name="Jaissle J."/>
            <person name="Frey K.G."/>
            <person name="Ladner J.T."/>
            <person name="Broomall S.M."/>
            <person name="Bishop-Lilly K.A."/>
            <person name="Bruce D.C."/>
            <person name="Gibbons H.S."/>
            <person name="Coyne S.R."/>
            <person name="Lo C.C."/>
            <person name="Meincke L."/>
            <person name="Munk A.C."/>
            <person name="Koroleva G.I."/>
            <person name="Rosenzweig C.N."/>
            <person name="Palacios G.F."/>
            <person name="Redden C.L."/>
            <person name="Minogue T.D."/>
            <person name="Chain P.S."/>
        </authorList>
    </citation>
    <scope>NUCLEOTIDE SEQUENCE [LARGE SCALE GENOMIC DNA]</scope>
    <source>
        <strain evidence="8">ATCC 14581 / DSM 32 / JCM 2506 / NBRC 15308 / NCIMB 9376 / NCTC 10342 / NRRL B-14308 / VKM B-512</strain>
    </source>
</reference>
<evidence type="ECO:0000256" key="5">
    <source>
        <dbReference type="ARBA" id="ARBA00023136"/>
    </source>
</evidence>
<accession>A0A0B6AV05</accession>
<dbReference type="InterPro" id="IPR006214">
    <property type="entry name" value="Bax_inhibitor_1-related"/>
</dbReference>
<feature type="transmembrane region" description="Helical" evidence="6">
    <location>
        <begin position="40"/>
        <end position="59"/>
    </location>
</feature>
<keyword evidence="3 6" id="KW-0812">Transmembrane</keyword>
<comment type="subcellular location">
    <subcellularLocation>
        <location evidence="1">Membrane</location>
        <topology evidence="1">Multi-pass membrane protein</topology>
    </subcellularLocation>
</comment>
<dbReference type="PANTHER" id="PTHR23291:SF50">
    <property type="entry name" value="PROTEIN LIFEGUARD 4"/>
    <property type="match status" value="1"/>
</dbReference>
<organism evidence="7 8">
    <name type="scientific">Priestia megaterium (strain ATCC 14581 / DSM 32 / CCUG 1817 / JCM 2506 / NBRC 15308 / NCIMB 9376 / NCTC 10342 / NRRL B-14308 / VKM B-512 / Ford 19)</name>
    <name type="common">Bacillus megaterium</name>
    <dbReference type="NCBI Taxonomy" id="1348623"/>
    <lineage>
        <taxon>Bacteria</taxon>
        <taxon>Bacillati</taxon>
        <taxon>Bacillota</taxon>
        <taxon>Bacilli</taxon>
        <taxon>Bacillales</taxon>
        <taxon>Bacillaceae</taxon>
        <taxon>Priestia</taxon>
    </lineage>
</organism>
<evidence type="ECO:0000256" key="4">
    <source>
        <dbReference type="ARBA" id="ARBA00022989"/>
    </source>
</evidence>
<comment type="similarity">
    <text evidence="2 6">Belongs to the BI1 family.</text>
</comment>
<evidence type="ECO:0000256" key="6">
    <source>
        <dbReference type="RuleBase" id="RU004379"/>
    </source>
</evidence>
<sequence>MQEVIGVEQRSLFQKVLVTFIFSLFISTVGLYVGQYVPPAYFIPLAIAELVMLVAAFMLRKKKSVGYGFTYAFSFISGITLFPIVSYYASVAGAQVVLYAFGSTFVIFTVMGVIGAKTKKDLGFLGSFLLVALLALVCISIFSLFSPLTTPGLMAFSVIGTIVFSLYVLYDFNKMKHGEITEELVPLLALSLYLDFINLFINLLRFFGILGSDD</sequence>
<feature type="transmembrane region" description="Helical" evidence="6">
    <location>
        <begin position="12"/>
        <end position="34"/>
    </location>
</feature>